<proteinExistence type="predicted"/>
<organism evidence="1 2">
    <name type="scientific">Pseudoxanthomonas kaohsiungensis</name>
    <dbReference type="NCBI Taxonomy" id="283923"/>
    <lineage>
        <taxon>Bacteria</taxon>
        <taxon>Pseudomonadati</taxon>
        <taxon>Pseudomonadota</taxon>
        <taxon>Gammaproteobacteria</taxon>
        <taxon>Lysobacterales</taxon>
        <taxon>Lysobacteraceae</taxon>
        <taxon>Pseudoxanthomonas</taxon>
    </lineage>
</organism>
<protein>
    <submittedName>
        <fullName evidence="1">Polyhydroxyalkanoate granule-associated phasin</fullName>
    </submittedName>
</protein>
<sequence length="124" mass="13661">MNRPRRPRRGSASQLVELGIAAPQVVAHRLARMAAAGATPSARDRREFTGMVLEKQTAFAQGWMAMWVEAALAQQRFLLACLSGTPWSATQALRAGADWERVLSRGLAPVRRKAVANARRLARR</sequence>
<evidence type="ECO:0000313" key="1">
    <source>
        <dbReference type="EMBL" id="MFD1043890.1"/>
    </source>
</evidence>
<reference evidence="2" key="1">
    <citation type="journal article" date="2019" name="Int. J. Syst. Evol. Microbiol.">
        <title>The Global Catalogue of Microorganisms (GCM) 10K type strain sequencing project: providing services to taxonomists for standard genome sequencing and annotation.</title>
        <authorList>
            <consortium name="The Broad Institute Genomics Platform"/>
            <consortium name="The Broad Institute Genome Sequencing Center for Infectious Disease"/>
            <person name="Wu L."/>
            <person name="Ma J."/>
        </authorList>
    </citation>
    <scope>NUCLEOTIDE SEQUENCE [LARGE SCALE GENOMIC DNA]</scope>
    <source>
        <strain evidence="2">CCUG 55854</strain>
    </source>
</reference>
<gene>
    <name evidence="1" type="ORF">ACFQ2N_16175</name>
</gene>
<dbReference type="InterPro" id="IPR053785">
    <property type="entry name" value="PhaP6-like"/>
</dbReference>
<evidence type="ECO:0000313" key="2">
    <source>
        <dbReference type="Proteomes" id="UP001597033"/>
    </source>
</evidence>
<dbReference type="EMBL" id="JBHTKN010000015">
    <property type="protein sequence ID" value="MFD1043890.1"/>
    <property type="molecule type" value="Genomic_DNA"/>
</dbReference>
<accession>A0ABW3LZI9</accession>
<dbReference type="Proteomes" id="UP001597033">
    <property type="component" value="Unassembled WGS sequence"/>
</dbReference>
<keyword evidence="2" id="KW-1185">Reference proteome</keyword>
<name>A0ABW3LZI9_9GAMM</name>
<dbReference type="NCBIfam" id="NF045536">
    <property type="entry name" value="phasin_PhaP6"/>
    <property type="match status" value="1"/>
</dbReference>
<comment type="caution">
    <text evidence="1">The sequence shown here is derived from an EMBL/GenBank/DDBJ whole genome shotgun (WGS) entry which is preliminary data.</text>
</comment>
<dbReference type="RefSeq" id="WP_162378297.1">
    <property type="nucleotide sequence ID" value="NZ_JBHTKN010000015.1"/>
</dbReference>